<proteinExistence type="predicted"/>
<evidence type="ECO:0000313" key="2">
    <source>
        <dbReference type="Proteomes" id="UP000326198"/>
    </source>
</evidence>
<dbReference type="Proteomes" id="UP000326198">
    <property type="component" value="Unassembled WGS sequence"/>
</dbReference>
<keyword evidence="2" id="KW-1185">Reference proteome</keyword>
<dbReference type="AlphaFoldDB" id="A0A5N7AZQ4"/>
<name>A0A5N7AZQ4_9EURO</name>
<evidence type="ECO:0000313" key="1">
    <source>
        <dbReference type="EMBL" id="KAE8374378.1"/>
    </source>
</evidence>
<protein>
    <submittedName>
        <fullName evidence="1">Uncharacterized protein</fullName>
    </submittedName>
</protein>
<reference evidence="1 2" key="1">
    <citation type="submission" date="2019-04" db="EMBL/GenBank/DDBJ databases">
        <title>Friends and foes A comparative genomics studyof 23 Aspergillus species from section Flavi.</title>
        <authorList>
            <consortium name="DOE Joint Genome Institute"/>
            <person name="Kjaerbolling I."/>
            <person name="Vesth T."/>
            <person name="Frisvad J.C."/>
            <person name="Nybo J.L."/>
            <person name="Theobald S."/>
            <person name="Kildgaard S."/>
            <person name="Isbrandt T."/>
            <person name="Kuo A."/>
            <person name="Sato A."/>
            <person name="Lyhne E.K."/>
            <person name="Kogle M.E."/>
            <person name="Wiebenga A."/>
            <person name="Kun R.S."/>
            <person name="Lubbers R.J."/>
            <person name="Makela M.R."/>
            <person name="Barry K."/>
            <person name="Chovatia M."/>
            <person name="Clum A."/>
            <person name="Daum C."/>
            <person name="Haridas S."/>
            <person name="He G."/>
            <person name="LaButti K."/>
            <person name="Lipzen A."/>
            <person name="Mondo S."/>
            <person name="Riley R."/>
            <person name="Salamov A."/>
            <person name="Simmons B.A."/>
            <person name="Magnuson J.K."/>
            <person name="Henrissat B."/>
            <person name="Mortensen U.H."/>
            <person name="Larsen T.O."/>
            <person name="Devries R.P."/>
            <person name="Grigoriev I.V."/>
            <person name="Machida M."/>
            <person name="Baker S.E."/>
            <person name="Andersen M.R."/>
        </authorList>
    </citation>
    <scope>NUCLEOTIDE SEQUENCE [LARGE SCALE GENOMIC DNA]</scope>
    <source>
        <strain evidence="1 2">IBT 29228</strain>
    </source>
</reference>
<gene>
    <name evidence="1" type="ORF">BDV26DRAFT_270084</name>
</gene>
<dbReference type="EMBL" id="ML736286">
    <property type="protein sequence ID" value="KAE8374378.1"/>
    <property type="molecule type" value="Genomic_DNA"/>
</dbReference>
<sequence length="79" mass="9510">MGETYPISHPTSDGLGFGLIAMIYHLYIQCDPNIHPCLKRHQDCRISRDWSLYRRWHHEQYTTYQDLYSPCIKLHNAFR</sequence>
<organism evidence="1 2">
    <name type="scientific">Aspergillus bertholletiae</name>
    <dbReference type="NCBI Taxonomy" id="1226010"/>
    <lineage>
        <taxon>Eukaryota</taxon>
        <taxon>Fungi</taxon>
        <taxon>Dikarya</taxon>
        <taxon>Ascomycota</taxon>
        <taxon>Pezizomycotina</taxon>
        <taxon>Eurotiomycetes</taxon>
        <taxon>Eurotiomycetidae</taxon>
        <taxon>Eurotiales</taxon>
        <taxon>Aspergillaceae</taxon>
        <taxon>Aspergillus</taxon>
        <taxon>Aspergillus subgen. Circumdati</taxon>
    </lineage>
</organism>
<accession>A0A5N7AZQ4</accession>